<evidence type="ECO:0000313" key="3">
    <source>
        <dbReference type="Proteomes" id="UP001292571"/>
    </source>
</evidence>
<dbReference type="Pfam" id="PF09722">
    <property type="entry name" value="Xre_MbcA_ParS_C"/>
    <property type="match status" value="1"/>
</dbReference>
<gene>
    <name evidence="2" type="ORF">SOP97_07115</name>
</gene>
<evidence type="ECO:0000313" key="2">
    <source>
        <dbReference type="EMBL" id="MEA1605591.1"/>
    </source>
</evidence>
<dbReference type="Proteomes" id="UP001292571">
    <property type="component" value="Unassembled WGS sequence"/>
</dbReference>
<reference evidence="2 3" key="1">
    <citation type="submission" date="2023-12" db="EMBL/GenBank/DDBJ databases">
        <title>Pseudomonas sp. T5W1.</title>
        <authorList>
            <person name="Maltman C."/>
        </authorList>
    </citation>
    <scope>NUCLEOTIDE SEQUENCE [LARGE SCALE GENOMIC DNA]</scope>
    <source>
        <strain evidence="2 3">T5W1</strain>
    </source>
</reference>
<feature type="domain" description="Antitoxin Xre/MbcA/ParS-like toxin-binding" evidence="1">
    <location>
        <begin position="16"/>
        <end position="65"/>
    </location>
</feature>
<dbReference type="InterPro" id="IPR024467">
    <property type="entry name" value="Xre/MbcA/ParS-like_toxin-bd"/>
</dbReference>
<sequence length="68" mass="7536">MFDYSDPQYKELFALATEVLGSSEMAVAWMNGPALGLNGSRPIDLIFGPNSAEDVKALLDRMHYGIYH</sequence>
<comment type="caution">
    <text evidence="2">The sequence shown here is derived from an EMBL/GenBank/DDBJ whole genome shotgun (WGS) entry which is preliminary data.</text>
</comment>
<evidence type="ECO:0000259" key="1">
    <source>
        <dbReference type="Pfam" id="PF09722"/>
    </source>
</evidence>
<dbReference type="EMBL" id="JAYEET010000022">
    <property type="protein sequence ID" value="MEA1605591.1"/>
    <property type="molecule type" value="Genomic_DNA"/>
</dbReference>
<proteinExistence type="predicted"/>
<keyword evidence="3" id="KW-1185">Reference proteome</keyword>
<protein>
    <submittedName>
        <fullName evidence="2">MbcA/ParS/Xre antitoxin family protein</fullName>
    </submittedName>
</protein>
<dbReference type="RefSeq" id="WP_167143845.1">
    <property type="nucleotide sequence ID" value="NZ_JAYEET010000022.1"/>
</dbReference>
<accession>A0ABU5P7D8</accession>
<name>A0ABU5P7D8_9PSED</name>
<organism evidence="2 3">
    <name type="scientific">Pseudomonas spirodelae</name>
    <dbReference type="NCBI Taxonomy" id="3101751"/>
    <lineage>
        <taxon>Bacteria</taxon>
        <taxon>Pseudomonadati</taxon>
        <taxon>Pseudomonadota</taxon>
        <taxon>Gammaproteobacteria</taxon>
        <taxon>Pseudomonadales</taxon>
        <taxon>Pseudomonadaceae</taxon>
        <taxon>Pseudomonas</taxon>
    </lineage>
</organism>